<gene>
    <name evidence="1" type="ORF">L9F63_016069</name>
</gene>
<dbReference type="EMBL" id="JASPKZ010004182">
    <property type="protein sequence ID" value="KAJ9590887.1"/>
    <property type="molecule type" value="Genomic_DNA"/>
</dbReference>
<feature type="non-terminal residue" evidence="1">
    <location>
        <position position="78"/>
    </location>
</feature>
<comment type="caution">
    <text evidence="1">The sequence shown here is derived from an EMBL/GenBank/DDBJ whole genome shotgun (WGS) entry which is preliminary data.</text>
</comment>
<dbReference type="Proteomes" id="UP001233999">
    <property type="component" value="Unassembled WGS sequence"/>
</dbReference>
<name>A0AAD8A1X2_DIPPU</name>
<protein>
    <submittedName>
        <fullName evidence="1">Uncharacterized protein</fullName>
    </submittedName>
</protein>
<keyword evidence="2" id="KW-1185">Reference proteome</keyword>
<reference evidence="1" key="2">
    <citation type="submission" date="2023-05" db="EMBL/GenBank/DDBJ databases">
        <authorList>
            <person name="Fouks B."/>
        </authorList>
    </citation>
    <scope>NUCLEOTIDE SEQUENCE</scope>
    <source>
        <strain evidence="1">Stay&amp;Tobe</strain>
        <tissue evidence="1">Testes</tissue>
    </source>
</reference>
<dbReference type="AlphaFoldDB" id="A0AAD8A1X2"/>
<reference evidence="1" key="1">
    <citation type="journal article" date="2023" name="IScience">
        <title>Live-bearing cockroach genome reveals convergent evolutionary mechanisms linked to viviparity in insects and beyond.</title>
        <authorList>
            <person name="Fouks B."/>
            <person name="Harrison M.C."/>
            <person name="Mikhailova A.A."/>
            <person name="Marchal E."/>
            <person name="English S."/>
            <person name="Carruthers M."/>
            <person name="Jennings E.C."/>
            <person name="Chiamaka E.L."/>
            <person name="Frigard R.A."/>
            <person name="Pippel M."/>
            <person name="Attardo G.M."/>
            <person name="Benoit J.B."/>
            <person name="Bornberg-Bauer E."/>
            <person name="Tobe S.S."/>
        </authorList>
    </citation>
    <scope>NUCLEOTIDE SEQUENCE</scope>
    <source>
        <strain evidence="1">Stay&amp;Tobe</strain>
    </source>
</reference>
<evidence type="ECO:0000313" key="2">
    <source>
        <dbReference type="Proteomes" id="UP001233999"/>
    </source>
</evidence>
<organism evidence="1 2">
    <name type="scientific">Diploptera punctata</name>
    <name type="common">Pacific beetle cockroach</name>
    <dbReference type="NCBI Taxonomy" id="6984"/>
    <lineage>
        <taxon>Eukaryota</taxon>
        <taxon>Metazoa</taxon>
        <taxon>Ecdysozoa</taxon>
        <taxon>Arthropoda</taxon>
        <taxon>Hexapoda</taxon>
        <taxon>Insecta</taxon>
        <taxon>Pterygota</taxon>
        <taxon>Neoptera</taxon>
        <taxon>Polyneoptera</taxon>
        <taxon>Dictyoptera</taxon>
        <taxon>Blattodea</taxon>
        <taxon>Blaberoidea</taxon>
        <taxon>Blaberidae</taxon>
        <taxon>Diplopterinae</taxon>
        <taxon>Diploptera</taxon>
    </lineage>
</organism>
<accession>A0AAD8A1X2</accession>
<proteinExistence type="predicted"/>
<sequence length="78" mass="8492">MSIFNFSAVRPPSTTALTPYTVNTSMRGLTLTCSSLPSTQDCNLRTSGPQLFFSSTKNPTDARCTVMTCEAVDLQYES</sequence>
<evidence type="ECO:0000313" key="1">
    <source>
        <dbReference type="EMBL" id="KAJ9590887.1"/>
    </source>
</evidence>